<reference evidence="3 4" key="1">
    <citation type="submission" date="2016-05" db="EMBL/GenBank/DDBJ databases">
        <title>Complete genome sequence of Pseudomonas antarctica PAMC 27494.</title>
        <authorList>
            <person name="Lee J."/>
        </authorList>
    </citation>
    <scope>NUCLEOTIDE SEQUENCE [LARGE SCALE GENOMIC DNA]</scope>
    <source>
        <strain evidence="3 4">PAMC 27494</strain>
    </source>
</reference>
<gene>
    <name evidence="3" type="ORF">A7J50_2861</name>
</gene>
<sequence length="222" mass="24642">MNEGRLADCWVGIFERTRAVFADPAASAATATALLINQLEVAAGRARERGYVEAWVRESLFAVVAWVDETAMTTAWPGAADWRRSPLQRHYFFTTRAGVEFFQRWQALPEEAGPVREVFGLALLAGFAGHYATRPACELDDFRRQCLQRIARDGQMRTLDTSGTLFNQPSLGISAQRRRTRRRLPALVVTLLIVIPLLGLAALYIGLDRPLAAAAAMLMEAH</sequence>
<name>A0A172Z1G0_9PSED</name>
<dbReference type="PANTHER" id="PTHR38033:SF1">
    <property type="entry name" value="DOTU FAMILY TYPE IV_VI SECRETION SYSTEM PROTEIN"/>
    <property type="match status" value="1"/>
</dbReference>
<dbReference type="NCBIfam" id="TIGR03349">
    <property type="entry name" value="IV_VI_DotU"/>
    <property type="match status" value="1"/>
</dbReference>
<dbReference type="InterPro" id="IPR038522">
    <property type="entry name" value="T4/T6SS_DotU_sf"/>
</dbReference>
<evidence type="ECO:0000313" key="3">
    <source>
        <dbReference type="EMBL" id="ANF86254.1"/>
    </source>
</evidence>
<keyword evidence="1" id="KW-0812">Transmembrane</keyword>
<dbReference type="RefSeq" id="WP_064452385.1">
    <property type="nucleotide sequence ID" value="NZ_CP015600.1"/>
</dbReference>
<dbReference type="Gene3D" id="1.25.40.590">
    <property type="entry name" value="Type IV / VI secretion system, DotU"/>
    <property type="match status" value="1"/>
</dbReference>
<proteinExistence type="predicted"/>
<dbReference type="PANTHER" id="PTHR38033">
    <property type="entry name" value="MEMBRANE PROTEIN-RELATED"/>
    <property type="match status" value="1"/>
</dbReference>
<organism evidence="3 4">
    <name type="scientific">Pseudomonas antarctica</name>
    <dbReference type="NCBI Taxonomy" id="219572"/>
    <lineage>
        <taxon>Bacteria</taxon>
        <taxon>Pseudomonadati</taxon>
        <taxon>Pseudomonadota</taxon>
        <taxon>Gammaproteobacteria</taxon>
        <taxon>Pseudomonadales</taxon>
        <taxon>Pseudomonadaceae</taxon>
        <taxon>Pseudomonas</taxon>
    </lineage>
</organism>
<evidence type="ECO:0000259" key="2">
    <source>
        <dbReference type="Pfam" id="PF09850"/>
    </source>
</evidence>
<keyword evidence="1" id="KW-0472">Membrane</keyword>
<feature type="transmembrane region" description="Helical" evidence="1">
    <location>
        <begin position="184"/>
        <end position="207"/>
    </location>
</feature>
<feature type="domain" description="Type IV / VI secretion system DotU" evidence="2">
    <location>
        <begin position="25"/>
        <end position="207"/>
    </location>
</feature>
<dbReference type="Proteomes" id="UP000077829">
    <property type="component" value="Chromosome"/>
</dbReference>
<dbReference type="EMBL" id="CP015600">
    <property type="protein sequence ID" value="ANF86254.1"/>
    <property type="molecule type" value="Genomic_DNA"/>
</dbReference>
<accession>A0A172Z1G0</accession>
<dbReference type="STRING" id="219572.A7J50_2861"/>
<keyword evidence="1" id="KW-1133">Transmembrane helix</keyword>
<evidence type="ECO:0000313" key="4">
    <source>
        <dbReference type="Proteomes" id="UP000077829"/>
    </source>
</evidence>
<dbReference type="Pfam" id="PF09850">
    <property type="entry name" value="DotU"/>
    <property type="match status" value="1"/>
</dbReference>
<protein>
    <recommendedName>
        <fullName evidence="2">Type IV / VI secretion system DotU domain-containing protein</fullName>
    </recommendedName>
</protein>
<dbReference type="KEGG" id="panr:A7J50_2861"/>
<dbReference type="InterPro" id="IPR017732">
    <property type="entry name" value="T4/T6SS_DotU"/>
</dbReference>
<dbReference type="AlphaFoldDB" id="A0A172Z1G0"/>
<dbReference type="PATRIC" id="fig|219572.3.peg.2938"/>
<evidence type="ECO:0000256" key="1">
    <source>
        <dbReference type="SAM" id="Phobius"/>
    </source>
</evidence>